<feature type="transmembrane region" description="Helical" evidence="7">
    <location>
        <begin position="283"/>
        <end position="306"/>
    </location>
</feature>
<dbReference type="PANTHER" id="PTHR43163:SF6">
    <property type="entry name" value="DIPEPTIDE TRANSPORT SYSTEM PERMEASE PROTEIN DPPB-RELATED"/>
    <property type="match status" value="1"/>
</dbReference>
<dbReference type="InterPro" id="IPR000515">
    <property type="entry name" value="MetI-like"/>
</dbReference>
<dbReference type="InterPro" id="IPR045621">
    <property type="entry name" value="BPD_transp_1_N"/>
</dbReference>
<dbReference type="PANTHER" id="PTHR43163">
    <property type="entry name" value="DIPEPTIDE TRANSPORT SYSTEM PERMEASE PROTEIN DPPB-RELATED"/>
    <property type="match status" value="1"/>
</dbReference>
<comment type="subcellular location">
    <subcellularLocation>
        <location evidence="1 7">Cell membrane</location>
        <topology evidence="1 7">Multi-pass membrane protein</topology>
    </subcellularLocation>
</comment>
<keyword evidence="2 7" id="KW-0813">Transport</keyword>
<accession>A0ABU4HYN4</accession>
<feature type="transmembrane region" description="Helical" evidence="7">
    <location>
        <begin position="103"/>
        <end position="124"/>
    </location>
</feature>
<feature type="transmembrane region" description="Helical" evidence="7">
    <location>
        <begin position="136"/>
        <end position="163"/>
    </location>
</feature>
<evidence type="ECO:0000313" key="9">
    <source>
        <dbReference type="EMBL" id="MDW5598437.1"/>
    </source>
</evidence>
<comment type="similarity">
    <text evidence="7">Belongs to the binding-protein-dependent transport system permease family.</text>
</comment>
<organism evidence="9 10">
    <name type="scientific">Conexibacter stalactiti</name>
    <dbReference type="NCBI Taxonomy" id="1940611"/>
    <lineage>
        <taxon>Bacteria</taxon>
        <taxon>Bacillati</taxon>
        <taxon>Actinomycetota</taxon>
        <taxon>Thermoleophilia</taxon>
        <taxon>Solirubrobacterales</taxon>
        <taxon>Conexibacteraceae</taxon>
        <taxon>Conexibacter</taxon>
    </lineage>
</organism>
<dbReference type="CDD" id="cd06261">
    <property type="entry name" value="TM_PBP2"/>
    <property type="match status" value="1"/>
</dbReference>
<feature type="transmembrane region" description="Helical" evidence="7">
    <location>
        <begin position="183"/>
        <end position="202"/>
    </location>
</feature>
<sequence length="320" mass="34119">MSRYVITRVATSVLLLVATSVIVFAVLRALPGDPVITRLGSTQGVSQETIDRLREQLGLDRSVLAQYGEWVGGLLRGDFGTSYFSQYSVTDLIGQRIGTTLELTIVSVGLSVALAVPTAVVAALRPHGWIDRAISGLSSLGMAFPPFVASIFLLIVFSVQLGWLPARGWVPLDESVSENLRHLVLPAAALAAVASPLIVRYLRAELVEALDQPYVRTAEGKGVPRVSVVLRHALRNALLPALTSVGLIFGYTLGGAVLVEYVFGLPGLGSLAVESALRRDYAVLQTVVLLLCAGFILTTLVVDLLARALDPRLRTVNADG</sequence>
<evidence type="ECO:0000256" key="5">
    <source>
        <dbReference type="ARBA" id="ARBA00022989"/>
    </source>
</evidence>
<keyword evidence="5 7" id="KW-1133">Transmembrane helix</keyword>
<dbReference type="SUPFAM" id="SSF161098">
    <property type="entry name" value="MetI-like"/>
    <property type="match status" value="1"/>
</dbReference>
<gene>
    <name evidence="9" type="ORF">R7226_29020</name>
</gene>
<comment type="caution">
    <text evidence="9">The sequence shown here is derived from an EMBL/GenBank/DDBJ whole genome shotgun (WGS) entry which is preliminary data.</text>
</comment>
<evidence type="ECO:0000313" key="10">
    <source>
        <dbReference type="Proteomes" id="UP001284601"/>
    </source>
</evidence>
<reference evidence="10" key="1">
    <citation type="submission" date="2023-07" db="EMBL/GenBank/DDBJ databases">
        <title>Conexibacter stalactiti sp. nov., isolated from stalactites in a lava cave and emended description of the genus Conexibacter.</title>
        <authorList>
            <person name="Lee S.D."/>
        </authorList>
    </citation>
    <scope>NUCLEOTIDE SEQUENCE [LARGE SCALE GENOMIC DNA]</scope>
    <source>
        <strain evidence="10">KCTC 39840</strain>
    </source>
</reference>
<keyword evidence="6 7" id="KW-0472">Membrane</keyword>
<dbReference type="EMBL" id="JAWSTH010000142">
    <property type="protein sequence ID" value="MDW5598437.1"/>
    <property type="molecule type" value="Genomic_DNA"/>
</dbReference>
<feature type="transmembrane region" description="Helical" evidence="7">
    <location>
        <begin position="12"/>
        <end position="30"/>
    </location>
</feature>
<dbReference type="Pfam" id="PF19300">
    <property type="entry name" value="BPD_transp_1_N"/>
    <property type="match status" value="1"/>
</dbReference>
<dbReference type="Pfam" id="PF00528">
    <property type="entry name" value="BPD_transp_1"/>
    <property type="match status" value="1"/>
</dbReference>
<evidence type="ECO:0000256" key="1">
    <source>
        <dbReference type="ARBA" id="ARBA00004651"/>
    </source>
</evidence>
<proteinExistence type="inferred from homology"/>
<evidence type="ECO:0000259" key="8">
    <source>
        <dbReference type="PROSITE" id="PS50928"/>
    </source>
</evidence>
<protein>
    <submittedName>
        <fullName evidence="9">ABC transporter permease</fullName>
    </submittedName>
</protein>
<dbReference type="Proteomes" id="UP001284601">
    <property type="component" value="Unassembled WGS sequence"/>
</dbReference>
<evidence type="ECO:0000256" key="6">
    <source>
        <dbReference type="ARBA" id="ARBA00023136"/>
    </source>
</evidence>
<evidence type="ECO:0000256" key="3">
    <source>
        <dbReference type="ARBA" id="ARBA00022475"/>
    </source>
</evidence>
<keyword evidence="10" id="KW-1185">Reference proteome</keyword>
<reference evidence="9 10" key="2">
    <citation type="submission" date="2023-10" db="EMBL/GenBank/DDBJ databases">
        <authorList>
            <person name="Han X.F."/>
        </authorList>
    </citation>
    <scope>NUCLEOTIDE SEQUENCE [LARGE SCALE GENOMIC DNA]</scope>
    <source>
        <strain evidence="9 10">KCTC 39840</strain>
    </source>
</reference>
<dbReference type="InterPro" id="IPR035906">
    <property type="entry name" value="MetI-like_sf"/>
</dbReference>
<dbReference type="Gene3D" id="1.10.3720.10">
    <property type="entry name" value="MetI-like"/>
    <property type="match status" value="1"/>
</dbReference>
<dbReference type="RefSeq" id="WP_318600966.1">
    <property type="nucleotide sequence ID" value="NZ_JAWSTH010000142.1"/>
</dbReference>
<feature type="domain" description="ABC transmembrane type-1" evidence="8">
    <location>
        <begin position="97"/>
        <end position="306"/>
    </location>
</feature>
<keyword evidence="4 7" id="KW-0812">Transmembrane</keyword>
<evidence type="ECO:0000256" key="4">
    <source>
        <dbReference type="ARBA" id="ARBA00022692"/>
    </source>
</evidence>
<feature type="transmembrane region" description="Helical" evidence="7">
    <location>
        <begin position="237"/>
        <end position="263"/>
    </location>
</feature>
<name>A0ABU4HYN4_9ACTN</name>
<keyword evidence="3" id="KW-1003">Cell membrane</keyword>
<dbReference type="PROSITE" id="PS50928">
    <property type="entry name" value="ABC_TM1"/>
    <property type="match status" value="1"/>
</dbReference>
<evidence type="ECO:0000256" key="2">
    <source>
        <dbReference type="ARBA" id="ARBA00022448"/>
    </source>
</evidence>
<evidence type="ECO:0000256" key="7">
    <source>
        <dbReference type="RuleBase" id="RU363032"/>
    </source>
</evidence>